<gene>
    <name evidence="1" type="ORF">IH622_09555</name>
</gene>
<organism evidence="1 2">
    <name type="scientific">Brucella anthropi</name>
    <name type="common">Ochrobactrum anthropi</name>
    <dbReference type="NCBI Taxonomy" id="529"/>
    <lineage>
        <taxon>Bacteria</taxon>
        <taxon>Pseudomonadati</taxon>
        <taxon>Pseudomonadota</taxon>
        <taxon>Alphaproteobacteria</taxon>
        <taxon>Hyphomicrobiales</taxon>
        <taxon>Brucellaceae</taxon>
        <taxon>Brucella/Ochrobactrum group</taxon>
        <taxon>Brucella</taxon>
    </lineage>
</organism>
<comment type="caution">
    <text evidence="1">The sequence shown here is derived from an EMBL/GenBank/DDBJ whole genome shotgun (WGS) entry which is preliminary data.</text>
</comment>
<evidence type="ECO:0000313" key="1">
    <source>
        <dbReference type="EMBL" id="MBE0561047.1"/>
    </source>
</evidence>
<reference evidence="1" key="2">
    <citation type="submission" date="2020-10" db="EMBL/GenBank/DDBJ databases">
        <title>Enrichment of novel Verrucomicrobia, Bacteroidetes and Krumholzibacteria in an oxygen-limited, methane- and iron-fed bioreactor inoculated with Bothnian Sea sediments.</title>
        <authorList>
            <person name="Martins P.D."/>
            <person name="de Jong A."/>
            <person name="Lenstra W.K."/>
            <person name="van Helmond N.A.G.M."/>
            <person name="Slomp C.P."/>
            <person name="Jetten M.S.M."/>
            <person name="Welte C.U."/>
            <person name="Rasigraf O."/>
        </authorList>
    </citation>
    <scope>NUCLEOTIDE SEQUENCE</scope>
    <source>
        <strain evidence="1">MAG47</strain>
    </source>
</reference>
<accession>A0A8I0N3S5</accession>
<protein>
    <submittedName>
        <fullName evidence="1">Uncharacterized protein</fullName>
    </submittedName>
</protein>
<dbReference type="EMBL" id="JACZKO010000029">
    <property type="protein sequence ID" value="MBE0561047.1"/>
    <property type="molecule type" value="Genomic_DNA"/>
</dbReference>
<name>A0A8I0N3S5_BRUAN</name>
<evidence type="ECO:0000313" key="2">
    <source>
        <dbReference type="Proteomes" id="UP000642265"/>
    </source>
</evidence>
<dbReference type="AlphaFoldDB" id="A0A8I0N3S5"/>
<sequence length="63" mass="7024">MMAVFRFQQRCKSLLKTGSDEDVDADGDPLELAFSRASAGVGCVGLVPWKKMKIIFRMCLTRV</sequence>
<reference evidence="1" key="1">
    <citation type="submission" date="2020-09" db="EMBL/GenBank/DDBJ databases">
        <authorList>
            <person name="Dalcin Martins P."/>
        </authorList>
    </citation>
    <scope>NUCLEOTIDE SEQUENCE</scope>
    <source>
        <strain evidence="1">MAG47</strain>
    </source>
</reference>
<proteinExistence type="predicted"/>
<dbReference type="Proteomes" id="UP000642265">
    <property type="component" value="Unassembled WGS sequence"/>
</dbReference>